<dbReference type="InterPro" id="IPR013187">
    <property type="entry name" value="F-box-assoc_dom_typ3"/>
</dbReference>
<dbReference type="InterPro" id="IPR017451">
    <property type="entry name" value="F-box-assoc_interact_dom"/>
</dbReference>
<evidence type="ECO:0000313" key="3">
    <source>
        <dbReference type="RefSeq" id="XP_015072695.2"/>
    </source>
</evidence>
<dbReference type="InterPro" id="IPR001810">
    <property type="entry name" value="F-box_dom"/>
</dbReference>
<dbReference type="RefSeq" id="XP_015072695.2">
    <property type="nucleotide sequence ID" value="XM_015217209.2"/>
</dbReference>
<dbReference type="SUPFAM" id="SSF81383">
    <property type="entry name" value="F-box domain"/>
    <property type="match status" value="1"/>
</dbReference>
<sequence>MNSSSKIPHDIIFEIFSWLPVKSLLRLKCVSTLCKSIVSESDFLDIHRCRSTGTKFLLKDEEVYFTAEEKKDGKESASLLQVDKFNNIYNRIPTNSHFSSCVNGLFCYWRSSSLLIFNPSTKEVRFLPHSNKHILWCNYSLGFEPKENKYKVVSAEYHAQDGYIKYWIFTLGIDKSWRESQRIFSCVPSTSPSVCISGVIYQFIYESVINGYKSAIVAFDVKSENYEIIALWEAFRMHCHELIEVNGKLAAIDYDYESRQSGYLDMWILEQTPRKRWERHIIRFPLIWIDKKPIVISSCTPNNGEILIEVKDKLGITGCRKWVSGYFDLWILEKTPTGVPSIWNNTEPKSASFFMARDDEIVFVVNLKSENCRPTDILGVGWISESGSLPVKSDTELVKALNTHGIQGHHREWIRITEEKYNSGNLLLVQDRYLRSEDSTELRKLQGRKSILDLKNFVIEEDNLVWIDYK</sequence>
<dbReference type="Proteomes" id="UP000694930">
    <property type="component" value="Chromosome 1"/>
</dbReference>
<dbReference type="Pfam" id="PF00646">
    <property type="entry name" value="F-box"/>
    <property type="match status" value="1"/>
</dbReference>
<dbReference type="NCBIfam" id="TIGR01640">
    <property type="entry name" value="F_box_assoc_1"/>
    <property type="match status" value="1"/>
</dbReference>
<dbReference type="PANTHER" id="PTHR31111:SF139">
    <property type="entry name" value="F-BOX ASSOCIATED DOMAIN-CONTAINING PROTEIN"/>
    <property type="match status" value="1"/>
</dbReference>
<dbReference type="Gene3D" id="1.20.1280.50">
    <property type="match status" value="1"/>
</dbReference>
<dbReference type="PANTHER" id="PTHR31111">
    <property type="entry name" value="BNAA05G37150D PROTEIN-RELATED"/>
    <property type="match status" value="1"/>
</dbReference>
<protein>
    <submittedName>
        <fullName evidence="3">F-box protein At3g10240</fullName>
    </submittedName>
</protein>
<accession>A0ABM1GL56</accession>
<evidence type="ECO:0000259" key="1">
    <source>
        <dbReference type="PROSITE" id="PS50181"/>
    </source>
</evidence>
<dbReference type="InterPro" id="IPR036047">
    <property type="entry name" value="F-box-like_dom_sf"/>
</dbReference>
<reference evidence="3" key="2">
    <citation type="submission" date="2025-08" db="UniProtKB">
        <authorList>
            <consortium name="RefSeq"/>
        </authorList>
    </citation>
    <scope>IDENTIFICATION</scope>
</reference>
<feature type="domain" description="F-box" evidence="1">
    <location>
        <begin position="1"/>
        <end position="46"/>
    </location>
</feature>
<dbReference type="Pfam" id="PF08268">
    <property type="entry name" value="FBA_3"/>
    <property type="match status" value="1"/>
</dbReference>
<organism evidence="2 3">
    <name type="scientific">Solanum pennellii</name>
    <name type="common">Tomato</name>
    <name type="synonym">Lycopersicon pennellii</name>
    <dbReference type="NCBI Taxonomy" id="28526"/>
    <lineage>
        <taxon>Eukaryota</taxon>
        <taxon>Viridiplantae</taxon>
        <taxon>Streptophyta</taxon>
        <taxon>Embryophyta</taxon>
        <taxon>Tracheophyta</taxon>
        <taxon>Spermatophyta</taxon>
        <taxon>Magnoliopsida</taxon>
        <taxon>eudicotyledons</taxon>
        <taxon>Gunneridae</taxon>
        <taxon>Pentapetalae</taxon>
        <taxon>asterids</taxon>
        <taxon>lamiids</taxon>
        <taxon>Solanales</taxon>
        <taxon>Solanaceae</taxon>
        <taxon>Solanoideae</taxon>
        <taxon>Solaneae</taxon>
        <taxon>Solanum</taxon>
        <taxon>Solanum subgen. Lycopersicon</taxon>
    </lineage>
</organism>
<evidence type="ECO:0000313" key="2">
    <source>
        <dbReference type="Proteomes" id="UP000694930"/>
    </source>
</evidence>
<gene>
    <name evidence="3" type="primary">LOC107016884</name>
</gene>
<proteinExistence type="predicted"/>
<reference evidence="2" key="1">
    <citation type="journal article" date="2014" name="Nat. Genet.">
        <title>The genome of the stress-tolerant wild tomato species Solanum pennellii.</title>
        <authorList>
            <person name="Bolger A."/>
            <person name="Scossa F."/>
            <person name="Bolger M.E."/>
            <person name="Lanz C."/>
            <person name="Maumus F."/>
            <person name="Tohge T."/>
            <person name="Quesneville H."/>
            <person name="Alseekh S."/>
            <person name="Sorensen I."/>
            <person name="Lichtenstein G."/>
            <person name="Fich E.A."/>
            <person name="Conte M."/>
            <person name="Keller H."/>
            <person name="Schneeberger K."/>
            <person name="Schwacke R."/>
            <person name="Ofner I."/>
            <person name="Vrebalov J."/>
            <person name="Xu Y."/>
            <person name="Osorio S."/>
            <person name="Aflitos S.A."/>
            <person name="Schijlen E."/>
            <person name="Jimenez-Gomez J.M."/>
            <person name="Ryngajllo M."/>
            <person name="Kimura S."/>
            <person name="Kumar R."/>
            <person name="Koenig D."/>
            <person name="Headland L.R."/>
            <person name="Maloof J.N."/>
            <person name="Sinha N."/>
            <person name="van Ham R.C."/>
            <person name="Lankhorst R.K."/>
            <person name="Mao L."/>
            <person name="Vogel A."/>
            <person name="Arsova B."/>
            <person name="Panstruga R."/>
            <person name="Fei Z."/>
            <person name="Rose J.K."/>
            <person name="Zamir D."/>
            <person name="Carrari F."/>
            <person name="Giovannoni J.J."/>
            <person name="Weigel D."/>
            <person name="Usadel B."/>
            <person name="Fernie A.R."/>
        </authorList>
    </citation>
    <scope>NUCLEOTIDE SEQUENCE [LARGE SCALE GENOMIC DNA]</scope>
    <source>
        <strain evidence="2">cv. LA0716</strain>
    </source>
</reference>
<dbReference type="SMART" id="SM00256">
    <property type="entry name" value="FBOX"/>
    <property type="match status" value="1"/>
</dbReference>
<dbReference type="GeneID" id="107016884"/>
<keyword evidence="2" id="KW-1185">Reference proteome</keyword>
<dbReference type="PROSITE" id="PS50181">
    <property type="entry name" value="FBOX"/>
    <property type="match status" value="1"/>
</dbReference>
<name>A0ABM1GL56_SOLPN</name>